<comment type="subcellular location">
    <subcellularLocation>
        <location evidence="1 8">Secreted</location>
        <location evidence="1 8">Extracellular space</location>
        <location evidence="1 8">Extracellular matrix</location>
    </subcellularLocation>
</comment>
<dbReference type="Pfam" id="PF00110">
    <property type="entry name" value="wnt"/>
    <property type="match status" value="1"/>
</dbReference>
<protein>
    <recommendedName>
        <fullName evidence="8">Protein Wnt</fullName>
    </recommendedName>
</protein>
<comment type="caution">
    <text evidence="9">The sequence shown here is derived from an EMBL/GenBank/DDBJ whole genome shotgun (WGS) entry which is preliminary data.</text>
</comment>
<keyword evidence="10" id="KW-1185">Reference proteome</keyword>
<evidence type="ECO:0000256" key="3">
    <source>
        <dbReference type="ARBA" id="ARBA00022473"/>
    </source>
</evidence>
<reference evidence="9 10" key="1">
    <citation type="submission" date="2023-02" db="EMBL/GenBank/DDBJ databases">
        <title>LHISI_Scaffold_Assembly.</title>
        <authorList>
            <person name="Stuart O.P."/>
            <person name="Cleave R."/>
            <person name="Magrath M.J.L."/>
            <person name="Mikheyev A.S."/>
        </authorList>
    </citation>
    <scope>NUCLEOTIDE SEQUENCE [LARGE SCALE GENOMIC DNA]</scope>
    <source>
        <strain evidence="9">Daus_M_001</strain>
        <tissue evidence="9">Leg muscle</tissue>
    </source>
</reference>
<proteinExistence type="inferred from homology"/>
<evidence type="ECO:0000256" key="8">
    <source>
        <dbReference type="RuleBase" id="RU003500"/>
    </source>
</evidence>
<comment type="similarity">
    <text evidence="2 8">Belongs to the Wnt family.</text>
</comment>
<evidence type="ECO:0000256" key="7">
    <source>
        <dbReference type="ARBA" id="ARBA00023157"/>
    </source>
</evidence>
<sequence>MFGRYLGLTGVPPPLPQDREYSIEHEDPVVLEARAVCGSLPGLVAHQVSICMHNPGSIRPVAMGARRGIRECQQQFVNERWNCTTHSSDQSVFGYVLHKGS</sequence>
<dbReference type="PANTHER" id="PTHR12027">
    <property type="entry name" value="WNT RELATED"/>
    <property type="match status" value="1"/>
</dbReference>
<keyword evidence="6 8" id="KW-0879">Wnt signaling pathway</keyword>
<organism evidence="9 10">
    <name type="scientific">Dryococelus australis</name>
    <dbReference type="NCBI Taxonomy" id="614101"/>
    <lineage>
        <taxon>Eukaryota</taxon>
        <taxon>Metazoa</taxon>
        <taxon>Ecdysozoa</taxon>
        <taxon>Arthropoda</taxon>
        <taxon>Hexapoda</taxon>
        <taxon>Insecta</taxon>
        <taxon>Pterygota</taxon>
        <taxon>Neoptera</taxon>
        <taxon>Polyneoptera</taxon>
        <taxon>Phasmatodea</taxon>
        <taxon>Verophasmatodea</taxon>
        <taxon>Anareolatae</taxon>
        <taxon>Phasmatidae</taxon>
        <taxon>Eurycanthinae</taxon>
        <taxon>Dryococelus</taxon>
    </lineage>
</organism>
<evidence type="ECO:0000256" key="4">
    <source>
        <dbReference type="ARBA" id="ARBA00022525"/>
    </source>
</evidence>
<keyword evidence="7" id="KW-1015">Disulfide bond</keyword>
<keyword evidence="3 8" id="KW-0217">Developmental protein</keyword>
<name>A0ABQ9HUD8_9NEOP</name>
<keyword evidence="5" id="KW-0272">Extracellular matrix</keyword>
<comment type="function">
    <text evidence="8">Ligand for members of the frizzled family of seven transmembrane receptors.</text>
</comment>
<keyword evidence="4" id="KW-0964">Secreted</keyword>
<evidence type="ECO:0000256" key="1">
    <source>
        <dbReference type="ARBA" id="ARBA00004498"/>
    </source>
</evidence>
<accession>A0ABQ9HUD8</accession>
<evidence type="ECO:0000256" key="6">
    <source>
        <dbReference type="ARBA" id="ARBA00022687"/>
    </source>
</evidence>
<dbReference type="InterPro" id="IPR005817">
    <property type="entry name" value="Wnt"/>
</dbReference>
<dbReference type="Proteomes" id="UP001159363">
    <property type="component" value="Chromosome X"/>
</dbReference>
<dbReference type="EMBL" id="JARBHB010000004">
    <property type="protein sequence ID" value="KAJ8887842.1"/>
    <property type="molecule type" value="Genomic_DNA"/>
</dbReference>
<evidence type="ECO:0000256" key="2">
    <source>
        <dbReference type="ARBA" id="ARBA00005683"/>
    </source>
</evidence>
<evidence type="ECO:0000313" key="10">
    <source>
        <dbReference type="Proteomes" id="UP001159363"/>
    </source>
</evidence>
<evidence type="ECO:0000313" key="9">
    <source>
        <dbReference type="EMBL" id="KAJ8887842.1"/>
    </source>
</evidence>
<evidence type="ECO:0000256" key="5">
    <source>
        <dbReference type="ARBA" id="ARBA00022530"/>
    </source>
</evidence>
<gene>
    <name evidence="9" type="ORF">PR048_014060</name>
</gene>
<dbReference type="PANTHER" id="PTHR12027:SF70">
    <property type="entry name" value="PROTEIN WNT-16"/>
    <property type="match status" value="1"/>
</dbReference>